<comment type="caution">
    <text evidence="2">The sequence shown here is derived from an EMBL/GenBank/DDBJ whole genome shotgun (WGS) entry which is preliminary data.</text>
</comment>
<protein>
    <submittedName>
        <fullName evidence="2">Uncharacterized protein</fullName>
    </submittedName>
</protein>
<sequence>MAIRVVTLLIHINPIYAKIAWYIGVGGFFLFFIYKFKVSQLRSRTIIENNLVDKINRQEQLAKDDYNLVGAILCGLSSRKERINYIFIFALSAIA</sequence>
<reference evidence="2" key="1">
    <citation type="journal article" date="2014" name="Front. Microbiol.">
        <title>High frequency of phylogenetically diverse reductive dehalogenase-homologous genes in deep subseafloor sedimentary metagenomes.</title>
        <authorList>
            <person name="Kawai M."/>
            <person name="Futagami T."/>
            <person name="Toyoda A."/>
            <person name="Takaki Y."/>
            <person name="Nishi S."/>
            <person name="Hori S."/>
            <person name="Arai W."/>
            <person name="Tsubouchi T."/>
            <person name="Morono Y."/>
            <person name="Uchiyama I."/>
            <person name="Ito T."/>
            <person name="Fujiyama A."/>
            <person name="Inagaki F."/>
            <person name="Takami H."/>
        </authorList>
    </citation>
    <scope>NUCLEOTIDE SEQUENCE</scope>
    <source>
        <strain evidence="2">Expedition CK06-06</strain>
    </source>
</reference>
<name>X0UYW8_9ZZZZ</name>
<keyword evidence="1" id="KW-0812">Transmembrane</keyword>
<dbReference type="AlphaFoldDB" id="X0UYW8"/>
<evidence type="ECO:0000313" key="2">
    <source>
        <dbReference type="EMBL" id="GAF93615.1"/>
    </source>
</evidence>
<dbReference type="EMBL" id="BARS01017046">
    <property type="protein sequence ID" value="GAF93615.1"/>
    <property type="molecule type" value="Genomic_DNA"/>
</dbReference>
<proteinExistence type="predicted"/>
<keyword evidence="1" id="KW-1133">Transmembrane helix</keyword>
<feature type="non-terminal residue" evidence="2">
    <location>
        <position position="95"/>
    </location>
</feature>
<organism evidence="2">
    <name type="scientific">marine sediment metagenome</name>
    <dbReference type="NCBI Taxonomy" id="412755"/>
    <lineage>
        <taxon>unclassified sequences</taxon>
        <taxon>metagenomes</taxon>
        <taxon>ecological metagenomes</taxon>
    </lineage>
</organism>
<keyword evidence="1" id="KW-0472">Membrane</keyword>
<feature type="transmembrane region" description="Helical" evidence="1">
    <location>
        <begin position="15"/>
        <end position="34"/>
    </location>
</feature>
<accession>X0UYW8</accession>
<evidence type="ECO:0000256" key="1">
    <source>
        <dbReference type="SAM" id="Phobius"/>
    </source>
</evidence>
<gene>
    <name evidence="2" type="ORF">S01H1_27940</name>
</gene>